<dbReference type="RefSeq" id="WP_105000987.1">
    <property type="nucleotide sequence ID" value="NZ_MQVX01000001.1"/>
</dbReference>
<gene>
    <name evidence="3" type="ORF">BST99_05910</name>
</gene>
<dbReference type="AlphaFoldDB" id="A0A2S7T5Y6"/>
<dbReference type="InterPro" id="IPR003646">
    <property type="entry name" value="SH3-like_bac-type"/>
</dbReference>
<organism evidence="3 4">
    <name type="scientific">Aureicoccus marinus</name>
    <dbReference type="NCBI Taxonomy" id="754435"/>
    <lineage>
        <taxon>Bacteria</taxon>
        <taxon>Pseudomonadati</taxon>
        <taxon>Bacteroidota</taxon>
        <taxon>Flavobacteriia</taxon>
        <taxon>Flavobacteriales</taxon>
        <taxon>Flavobacteriaceae</taxon>
        <taxon>Aureicoccus</taxon>
    </lineage>
</organism>
<feature type="chain" id="PRO_5015714534" description="SH3b domain-containing protein" evidence="1">
    <location>
        <begin position="19"/>
        <end position="237"/>
    </location>
</feature>
<keyword evidence="1" id="KW-0732">Signal</keyword>
<accession>A0A2S7T5Y6</accession>
<dbReference type="EMBL" id="MQVX01000001">
    <property type="protein sequence ID" value="PQJ15333.1"/>
    <property type="molecule type" value="Genomic_DNA"/>
</dbReference>
<keyword evidence="4" id="KW-1185">Reference proteome</keyword>
<dbReference type="PROSITE" id="PS51781">
    <property type="entry name" value="SH3B"/>
    <property type="match status" value="1"/>
</dbReference>
<comment type="caution">
    <text evidence="3">The sequence shown here is derived from an EMBL/GenBank/DDBJ whole genome shotgun (WGS) entry which is preliminary data.</text>
</comment>
<dbReference type="SMART" id="SM00287">
    <property type="entry name" value="SH3b"/>
    <property type="match status" value="1"/>
</dbReference>
<sequence length="237" mass="27190">MKHIPSLLLLLVCQLLSAQQFRYVQAESGLVVRDKPSLSSTRLGKLAYGEKVMVLNFTGIQLSILDEGKTIKGEWYQVSGKSQKGYVFSGFLTEDCVFSLATAEKPRWGSLHEERPFLNYLSNHFKTVGKQYDLKYGEFNPNNICGYTQEYEQNITYTISETCTEGGGLIEEIIFPKLRRKHIMEWVEKIHSFSPENPHNIWKEGDSKFEPKEAIPGCYYEIDEQKDATTVRKYCGC</sequence>
<feature type="domain" description="SH3b" evidence="2">
    <location>
        <begin position="19"/>
        <end position="96"/>
    </location>
</feature>
<dbReference type="Pfam" id="PF08239">
    <property type="entry name" value="SH3_3"/>
    <property type="match status" value="1"/>
</dbReference>
<dbReference type="Proteomes" id="UP000239366">
    <property type="component" value="Unassembled WGS sequence"/>
</dbReference>
<feature type="signal peptide" evidence="1">
    <location>
        <begin position="1"/>
        <end position="18"/>
    </location>
</feature>
<dbReference type="OrthoDB" id="5984340at2"/>
<protein>
    <recommendedName>
        <fullName evidence="2">SH3b domain-containing protein</fullName>
    </recommendedName>
</protein>
<evidence type="ECO:0000259" key="2">
    <source>
        <dbReference type="PROSITE" id="PS51781"/>
    </source>
</evidence>
<dbReference type="Gene3D" id="2.30.30.40">
    <property type="entry name" value="SH3 Domains"/>
    <property type="match status" value="1"/>
</dbReference>
<evidence type="ECO:0000313" key="3">
    <source>
        <dbReference type="EMBL" id="PQJ15333.1"/>
    </source>
</evidence>
<evidence type="ECO:0000256" key="1">
    <source>
        <dbReference type="SAM" id="SignalP"/>
    </source>
</evidence>
<proteinExistence type="predicted"/>
<name>A0A2S7T5Y6_9FLAO</name>
<evidence type="ECO:0000313" key="4">
    <source>
        <dbReference type="Proteomes" id="UP000239366"/>
    </source>
</evidence>
<reference evidence="4" key="1">
    <citation type="submission" date="2016-11" db="EMBL/GenBank/DDBJ databases">
        <title>Trade-off between light-utilization and light-protection in marine flavobacteria.</title>
        <authorList>
            <person name="Kumagai Y."/>
            <person name="Yoshizawa S."/>
            <person name="Kogure K."/>
        </authorList>
    </citation>
    <scope>NUCLEOTIDE SEQUENCE [LARGE SCALE GENOMIC DNA]</scope>
    <source>
        <strain evidence="4">SG-18</strain>
    </source>
</reference>